<name>A0A8K1D3P6_9PASS</name>
<evidence type="ECO:0000313" key="2">
    <source>
        <dbReference type="EMBL" id="TRZ05264.1"/>
    </source>
</evidence>
<dbReference type="GO" id="GO:0016020">
    <property type="term" value="C:membrane"/>
    <property type="evidence" value="ECO:0007669"/>
    <property type="project" value="TreeGrafter"/>
</dbReference>
<dbReference type="GO" id="GO:0009313">
    <property type="term" value="P:oligosaccharide catabolic process"/>
    <property type="evidence" value="ECO:0007669"/>
    <property type="project" value="TreeGrafter"/>
</dbReference>
<dbReference type="InterPro" id="IPR026856">
    <property type="entry name" value="Sialidase_fam"/>
</dbReference>
<reference evidence="2" key="1">
    <citation type="submission" date="2019-04" db="EMBL/GenBank/DDBJ databases">
        <title>Genome assembly of Zosterops borbonicus 15179.</title>
        <authorList>
            <person name="Leroy T."/>
            <person name="Anselmetti Y."/>
            <person name="Tilak M.-K."/>
            <person name="Nabholz B."/>
        </authorList>
    </citation>
    <scope>NUCLEOTIDE SEQUENCE</scope>
    <source>
        <strain evidence="2">HGM_15179</strain>
        <tissue evidence="2">Muscle</tissue>
    </source>
</reference>
<dbReference type="OrthoDB" id="2739686at2759"/>
<dbReference type="EMBL" id="SWJQ01005287">
    <property type="protein sequence ID" value="TRZ05264.1"/>
    <property type="molecule type" value="Genomic_DNA"/>
</dbReference>
<gene>
    <name evidence="2" type="ORF">HGM15179_021843</name>
</gene>
<dbReference type="PANTHER" id="PTHR10628:SF25">
    <property type="entry name" value="SIALIDASE-1"/>
    <property type="match status" value="1"/>
</dbReference>
<dbReference type="GO" id="GO:0004308">
    <property type="term" value="F:exo-alpha-sialidase activity"/>
    <property type="evidence" value="ECO:0007669"/>
    <property type="project" value="InterPro"/>
</dbReference>
<dbReference type="InterPro" id="IPR036278">
    <property type="entry name" value="Sialidase_sf"/>
</dbReference>
<feature type="non-terminal residue" evidence="2">
    <location>
        <position position="172"/>
    </location>
</feature>
<organism evidence="2 3">
    <name type="scientific">Zosterops borbonicus</name>
    <dbReference type="NCBI Taxonomy" id="364589"/>
    <lineage>
        <taxon>Eukaryota</taxon>
        <taxon>Metazoa</taxon>
        <taxon>Chordata</taxon>
        <taxon>Craniata</taxon>
        <taxon>Vertebrata</taxon>
        <taxon>Euteleostomi</taxon>
        <taxon>Archelosauria</taxon>
        <taxon>Archosauria</taxon>
        <taxon>Dinosauria</taxon>
        <taxon>Saurischia</taxon>
        <taxon>Theropoda</taxon>
        <taxon>Coelurosauria</taxon>
        <taxon>Aves</taxon>
        <taxon>Neognathae</taxon>
        <taxon>Neoaves</taxon>
        <taxon>Telluraves</taxon>
        <taxon>Australaves</taxon>
        <taxon>Passeriformes</taxon>
        <taxon>Sylvioidea</taxon>
        <taxon>Zosteropidae</taxon>
        <taxon>Zosterops</taxon>
    </lineage>
</organism>
<evidence type="ECO:0000256" key="1">
    <source>
        <dbReference type="ARBA" id="ARBA00022737"/>
    </source>
</evidence>
<sequence length="172" mass="17758">ATWGPTLVAADDGWAGGDGLNLGALLVVEGGEVLLLFARCAHPPRACGPPSTLLLRSRDGGRSWDPPQNLSQVVGGEVFAPGPGSGIQPNWACPPAPPPGVNLTLRWSFDNGSTWWGRGLRVWAGPSGYSALAAPPPEDPGPAPLVYLIYEKGRSLSTESVSLATISLAGDL</sequence>
<proteinExistence type="predicted"/>
<dbReference type="GO" id="GO:0005737">
    <property type="term" value="C:cytoplasm"/>
    <property type="evidence" value="ECO:0007669"/>
    <property type="project" value="TreeGrafter"/>
</dbReference>
<protein>
    <recommendedName>
        <fullName evidence="4">Exo-alpha-sialidase</fullName>
    </recommendedName>
</protein>
<accession>A0A8K1D3P6</accession>
<dbReference type="CDD" id="cd15482">
    <property type="entry name" value="Sialidase_non-viral"/>
    <property type="match status" value="1"/>
</dbReference>
<keyword evidence="3" id="KW-1185">Reference proteome</keyword>
<comment type="caution">
    <text evidence="2">The sequence shown here is derived from an EMBL/GenBank/DDBJ whole genome shotgun (WGS) entry which is preliminary data.</text>
</comment>
<dbReference type="SUPFAM" id="SSF50939">
    <property type="entry name" value="Sialidases"/>
    <property type="match status" value="1"/>
</dbReference>
<evidence type="ECO:0000313" key="3">
    <source>
        <dbReference type="Proteomes" id="UP000796761"/>
    </source>
</evidence>
<keyword evidence="1" id="KW-0677">Repeat</keyword>
<dbReference type="Proteomes" id="UP000796761">
    <property type="component" value="Unassembled WGS sequence"/>
</dbReference>
<dbReference type="AlphaFoldDB" id="A0A8K1D3P6"/>
<dbReference type="GO" id="GO:0006689">
    <property type="term" value="P:ganglioside catabolic process"/>
    <property type="evidence" value="ECO:0007669"/>
    <property type="project" value="TreeGrafter"/>
</dbReference>
<dbReference type="Gene3D" id="2.120.10.10">
    <property type="match status" value="2"/>
</dbReference>
<evidence type="ECO:0008006" key="4">
    <source>
        <dbReference type="Google" id="ProtNLM"/>
    </source>
</evidence>
<dbReference type="PANTHER" id="PTHR10628">
    <property type="entry name" value="SIALIDASE"/>
    <property type="match status" value="1"/>
</dbReference>